<evidence type="ECO:0000256" key="1">
    <source>
        <dbReference type="ARBA" id="ARBA00022857"/>
    </source>
</evidence>
<organism evidence="2 3">
    <name type="scientific">Podospora didyma</name>
    <dbReference type="NCBI Taxonomy" id="330526"/>
    <lineage>
        <taxon>Eukaryota</taxon>
        <taxon>Fungi</taxon>
        <taxon>Dikarya</taxon>
        <taxon>Ascomycota</taxon>
        <taxon>Pezizomycotina</taxon>
        <taxon>Sordariomycetes</taxon>
        <taxon>Sordariomycetidae</taxon>
        <taxon>Sordariales</taxon>
        <taxon>Podosporaceae</taxon>
        <taxon>Podospora</taxon>
    </lineage>
</organism>
<reference evidence="2" key="2">
    <citation type="submission" date="2023-06" db="EMBL/GenBank/DDBJ databases">
        <authorList>
            <consortium name="Lawrence Berkeley National Laboratory"/>
            <person name="Haridas S."/>
            <person name="Hensen N."/>
            <person name="Bonometti L."/>
            <person name="Westerberg I."/>
            <person name="Brannstrom I.O."/>
            <person name="Guillou S."/>
            <person name="Cros-Aarteil S."/>
            <person name="Calhoun S."/>
            <person name="Kuo A."/>
            <person name="Mondo S."/>
            <person name="Pangilinan J."/>
            <person name="Riley R."/>
            <person name="LaButti K."/>
            <person name="Andreopoulos B."/>
            <person name="Lipzen A."/>
            <person name="Chen C."/>
            <person name="Yanf M."/>
            <person name="Daum C."/>
            <person name="Ng V."/>
            <person name="Clum A."/>
            <person name="Steindorff A."/>
            <person name="Ohm R."/>
            <person name="Martin F."/>
            <person name="Silar P."/>
            <person name="Natvig D."/>
            <person name="Lalanne C."/>
            <person name="Gautier V."/>
            <person name="Ament-velasquez S.L."/>
            <person name="Kruys A."/>
            <person name="Hutchinson M.I."/>
            <person name="Powell A.J."/>
            <person name="Barry K."/>
            <person name="Miller A.N."/>
            <person name="Grigoriev I.V."/>
            <person name="Debuchy R."/>
            <person name="Gladieux P."/>
            <person name="Thoren M.H."/>
            <person name="Johannesson H."/>
        </authorList>
    </citation>
    <scope>NUCLEOTIDE SEQUENCE</scope>
    <source>
        <strain evidence="2">CBS 232.78</strain>
    </source>
</reference>
<dbReference type="AlphaFoldDB" id="A0AAE0U1Y3"/>
<dbReference type="Gene3D" id="3.40.50.720">
    <property type="entry name" value="NAD(P)-binding Rossmann-like Domain"/>
    <property type="match status" value="1"/>
</dbReference>
<accession>A0AAE0U1Y3</accession>
<dbReference type="InterPro" id="IPR052184">
    <property type="entry name" value="SDR_enzymes"/>
</dbReference>
<dbReference type="PANTHER" id="PTHR45458">
    <property type="entry name" value="SHORT-CHAIN DEHYDROGENASE/REDUCTASE SDR"/>
    <property type="match status" value="1"/>
</dbReference>
<protein>
    <submittedName>
        <fullName evidence="2">Uncharacterized protein</fullName>
    </submittedName>
</protein>
<dbReference type="Pfam" id="PF00106">
    <property type="entry name" value="adh_short"/>
    <property type="match status" value="1"/>
</dbReference>
<dbReference type="InterPro" id="IPR002347">
    <property type="entry name" value="SDR_fam"/>
</dbReference>
<keyword evidence="1" id="KW-0521">NADP</keyword>
<name>A0AAE0U1Y3_9PEZI</name>
<comment type="caution">
    <text evidence="2">The sequence shown here is derived from an EMBL/GenBank/DDBJ whole genome shotgun (WGS) entry which is preliminary data.</text>
</comment>
<dbReference type="PANTHER" id="PTHR45458:SF3">
    <property type="entry name" value="CHAIN DEHYDROGENASE (ATSC), PUTATIVE-RELATED"/>
    <property type="match status" value="1"/>
</dbReference>
<dbReference type="InterPro" id="IPR036291">
    <property type="entry name" value="NAD(P)-bd_dom_sf"/>
</dbReference>
<dbReference type="PRINTS" id="PR00081">
    <property type="entry name" value="GDHRDH"/>
</dbReference>
<dbReference type="SUPFAM" id="SSF51735">
    <property type="entry name" value="NAD(P)-binding Rossmann-fold domains"/>
    <property type="match status" value="1"/>
</dbReference>
<dbReference type="EMBL" id="JAULSW010000003">
    <property type="protein sequence ID" value="KAK3388013.1"/>
    <property type="molecule type" value="Genomic_DNA"/>
</dbReference>
<dbReference type="GO" id="GO:0016616">
    <property type="term" value="F:oxidoreductase activity, acting on the CH-OH group of donors, NAD or NADP as acceptor"/>
    <property type="evidence" value="ECO:0007669"/>
    <property type="project" value="TreeGrafter"/>
</dbReference>
<reference evidence="2" key="1">
    <citation type="journal article" date="2023" name="Mol. Phylogenet. Evol.">
        <title>Genome-scale phylogeny and comparative genomics of the fungal order Sordariales.</title>
        <authorList>
            <person name="Hensen N."/>
            <person name="Bonometti L."/>
            <person name="Westerberg I."/>
            <person name="Brannstrom I.O."/>
            <person name="Guillou S."/>
            <person name="Cros-Aarteil S."/>
            <person name="Calhoun S."/>
            <person name="Haridas S."/>
            <person name="Kuo A."/>
            <person name="Mondo S."/>
            <person name="Pangilinan J."/>
            <person name="Riley R."/>
            <person name="LaButti K."/>
            <person name="Andreopoulos B."/>
            <person name="Lipzen A."/>
            <person name="Chen C."/>
            <person name="Yan M."/>
            <person name="Daum C."/>
            <person name="Ng V."/>
            <person name="Clum A."/>
            <person name="Steindorff A."/>
            <person name="Ohm R.A."/>
            <person name="Martin F."/>
            <person name="Silar P."/>
            <person name="Natvig D.O."/>
            <person name="Lalanne C."/>
            <person name="Gautier V."/>
            <person name="Ament-Velasquez S.L."/>
            <person name="Kruys A."/>
            <person name="Hutchinson M.I."/>
            <person name="Powell A.J."/>
            <person name="Barry K."/>
            <person name="Miller A.N."/>
            <person name="Grigoriev I.V."/>
            <person name="Debuchy R."/>
            <person name="Gladieux P."/>
            <person name="Hiltunen Thoren M."/>
            <person name="Johannesson H."/>
        </authorList>
    </citation>
    <scope>NUCLEOTIDE SEQUENCE</scope>
    <source>
        <strain evidence="2">CBS 232.78</strain>
    </source>
</reference>
<dbReference type="InterPro" id="IPR020904">
    <property type="entry name" value="Sc_DH/Rdtase_CS"/>
</dbReference>
<evidence type="ECO:0000313" key="3">
    <source>
        <dbReference type="Proteomes" id="UP001285441"/>
    </source>
</evidence>
<proteinExistence type="predicted"/>
<keyword evidence="3" id="KW-1185">Reference proteome</keyword>
<dbReference type="PROSITE" id="PS00061">
    <property type="entry name" value="ADH_SHORT"/>
    <property type="match status" value="1"/>
</dbReference>
<gene>
    <name evidence="2" type="ORF">B0H63DRAFT_542552</name>
</gene>
<dbReference type="Proteomes" id="UP001285441">
    <property type="component" value="Unassembled WGS sequence"/>
</dbReference>
<evidence type="ECO:0000313" key="2">
    <source>
        <dbReference type="EMBL" id="KAK3388013.1"/>
    </source>
</evidence>
<sequence>MSSYAITGASRGLGREFVRQFCQNPFNIVFALVRSPDSATKLKELSQENTNIHIIKADVTNPQSMIDAAAQISAISGDKLDVLIHNAVAYNQASAHLTPSQIPLDEEATHQMFGDALSTSLYGMIWATNAFLPLIENGTSKKIIHLSTALVDQDVTKKVGMAQQVDYVVGKAALNVLVAKYAVELESKGIKMLAIAPGWVDTYDGPLPKPTELEAMNAEILRRFQKADPNFGAGQLTMEDSVRMQLEVIAGLDMEQSGTFVSHHGDQSWSQ</sequence>